<sequence>MKFIYHCKHCHTVIDILEADRTIEKDLGLQDLSQQEKDELLYFDAAEQSVYVRTVCDFCYEAIQANPELALVGSPLQ</sequence>
<dbReference type="OrthoDB" id="2084556at2"/>
<dbReference type="STRING" id="1390249.BHU72_11080"/>
<gene>
    <name evidence="1" type="ORF">BHU72_11080</name>
</gene>
<evidence type="ECO:0000313" key="2">
    <source>
        <dbReference type="Proteomes" id="UP000095255"/>
    </source>
</evidence>
<comment type="caution">
    <text evidence="1">The sequence shown here is derived from an EMBL/GenBank/DDBJ whole genome shotgun (WGS) entry which is preliminary data.</text>
</comment>
<accession>A0A1E5L2Q0</accession>
<evidence type="ECO:0000313" key="1">
    <source>
        <dbReference type="EMBL" id="OEH84341.1"/>
    </source>
</evidence>
<evidence type="ECO:0008006" key="3">
    <source>
        <dbReference type="Google" id="ProtNLM"/>
    </source>
</evidence>
<reference evidence="1 2" key="1">
    <citation type="submission" date="2016-09" db="EMBL/GenBank/DDBJ databases">
        <title>Desulfuribacillus arsenicus sp. nov., an obligately anaerobic, dissimilatory arsenic- and antimonate-reducing bacterium isolated from anoxic sediments.</title>
        <authorList>
            <person name="Abin C.A."/>
            <person name="Hollibaugh J.T."/>
        </authorList>
    </citation>
    <scope>NUCLEOTIDE SEQUENCE [LARGE SCALE GENOMIC DNA]</scope>
    <source>
        <strain evidence="1 2">MLFW-2</strain>
    </source>
</reference>
<name>A0A1E5L2Q0_9FIRM</name>
<dbReference type="Pfam" id="PF10955">
    <property type="entry name" value="Fin"/>
    <property type="match status" value="1"/>
</dbReference>
<proteinExistence type="predicted"/>
<organism evidence="1 2">
    <name type="scientific">Desulfuribacillus stibiiarsenatis</name>
    <dbReference type="NCBI Taxonomy" id="1390249"/>
    <lineage>
        <taxon>Bacteria</taxon>
        <taxon>Bacillati</taxon>
        <taxon>Bacillota</taxon>
        <taxon>Desulfuribacillia</taxon>
        <taxon>Desulfuribacillales</taxon>
        <taxon>Desulfuribacillaceae</taxon>
        <taxon>Desulfuribacillus</taxon>
    </lineage>
</organism>
<dbReference type="InterPro" id="IPR020115">
    <property type="entry name" value="Fin"/>
</dbReference>
<dbReference type="EMBL" id="MJAT01000039">
    <property type="protein sequence ID" value="OEH84341.1"/>
    <property type="molecule type" value="Genomic_DNA"/>
</dbReference>
<protein>
    <recommendedName>
        <fullName evidence="3">Peptide ABC transporter permease</fullName>
    </recommendedName>
</protein>
<dbReference type="Proteomes" id="UP000095255">
    <property type="component" value="Unassembled WGS sequence"/>
</dbReference>
<dbReference type="AlphaFoldDB" id="A0A1E5L2Q0"/>
<dbReference type="GO" id="GO:0010468">
    <property type="term" value="P:regulation of gene expression"/>
    <property type="evidence" value="ECO:0007669"/>
    <property type="project" value="InterPro"/>
</dbReference>
<dbReference type="RefSeq" id="WP_069703324.1">
    <property type="nucleotide sequence ID" value="NZ_MJAT01000039.1"/>
</dbReference>
<keyword evidence="2" id="KW-1185">Reference proteome</keyword>